<evidence type="ECO:0000256" key="3">
    <source>
        <dbReference type="ARBA" id="ARBA00023235"/>
    </source>
</evidence>
<keyword evidence="3" id="KW-0413">Isomerase</keyword>
<keyword evidence="2" id="KW-0819">tRNA processing</keyword>
<dbReference type="KEGG" id="ccin:107266327"/>
<dbReference type="Proteomes" id="UP000694920">
    <property type="component" value="Unplaced"/>
</dbReference>
<organism evidence="5 6">
    <name type="scientific">Cephus cinctus</name>
    <name type="common">Wheat stem sawfly</name>
    <dbReference type="NCBI Taxonomy" id="211228"/>
    <lineage>
        <taxon>Eukaryota</taxon>
        <taxon>Metazoa</taxon>
        <taxon>Ecdysozoa</taxon>
        <taxon>Arthropoda</taxon>
        <taxon>Hexapoda</taxon>
        <taxon>Insecta</taxon>
        <taxon>Pterygota</taxon>
        <taxon>Neoptera</taxon>
        <taxon>Endopterygota</taxon>
        <taxon>Hymenoptera</taxon>
        <taxon>Cephoidea</taxon>
        <taxon>Cephidae</taxon>
        <taxon>Cephus</taxon>
    </lineage>
</organism>
<dbReference type="InterPro" id="IPR041707">
    <property type="entry name" value="Pus3-like"/>
</dbReference>
<dbReference type="PANTHER" id="PTHR11142:SF5">
    <property type="entry name" value="TRNA PSEUDOURIDINE(38_39) SYNTHASE"/>
    <property type="match status" value="1"/>
</dbReference>
<feature type="domain" description="Pseudouridine synthase I TruA alpha/beta" evidence="4">
    <location>
        <begin position="214"/>
        <end position="329"/>
    </location>
</feature>
<reference evidence="6" key="1">
    <citation type="submission" date="2025-08" db="UniProtKB">
        <authorList>
            <consortium name="RefSeq"/>
        </authorList>
    </citation>
    <scope>IDENTIFICATION</scope>
</reference>
<dbReference type="GO" id="GO:0005634">
    <property type="term" value="C:nucleus"/>
    <property type="evidence" value="ECO:0007669"/>
    <property type="project" value="TreeGrafter"/>
</dbReference>
<dbReference type="InterPro" id="IPR020095">
    <property type="entry name" value="PsdUridine_synth_TruA_C"/>
</dbReference>
<dbReference type="Gene3D" id="3.30.70.660">
    <property type="entry name" value="Pseudouridine synthase I, catalytic domain, C-terminal subdomain"/>
    <property type="match status" value="1"/>
</dbReference>
<dbReference type="AlphaFoldDB" id="A0AAJ7FHJ8"/>
<dbReference type="InterPro" id="IPR001406">
    <property type="entry name" value="PsdUridine_synth_TruA"/>
</dbReference>
<proteinExistence type="inferred from homology"/>
<name>A0AAJ7FHJ8_CEPCN</name>
<accession>A0AAJ7FHJ8</accession>
<dbReference type="NCBIfam" id="TIGR00071">
    <property type="entry name" value="hisT_truA"/>
    <property type="match status" value="1"/>
</dbReference>
<keyword evidence="5" id="KW-1185">Reference proteome</keyword>
<dbReference type="PANTHER" id="PTHR11142">
    <property type="entry name" value="PSEUDOURIDYLATE SYNTHASE"/>
    <property type="match status" value="1"/>
</dbReference>
<evidence type="ECO:0000259" key="4">
    <source>
        <dbReference type="Pfam" id="PF01416"/>
    </source>
</evidence>
<dbReference type="GeneID" id="107266327"/>
<dbReference type="Pfam" id="PF01416">
    <property type="entry name" value="PseudoU_synth_1"/>
    <property type="match status" value="1"/>
</dbReference>
<dbReference type="GO" id="GO:0003723">
    <property type="term" value="F:RNA binding"/>
    <property type="evidence" value="ECO:0007669"/>
    <property type="project" value="InterPro"/>
</dbReference>
<dbReference type="InterPro" id="IPR020094">
    <property type="entry name" value="TruA/RsuA/RluB/E/F_N"/>
</dbReference>
<sequence length="432" mass="51012">MTSVVLNRDKSKKLSTKEELSLLDKENLIDRILQLEAHNFQLKKIISKTNEDGRKKSSSEHKSRKNFDFSKSQKRHILLKFYYLGWDYHGFAVQEDTTNTVEHYLFEALIKSCCIQNRETSNYHRCGRTDKGVSAFSQVISLDIRSRLSLENQIDLQAELPYCKILNRLLPKNIRCIAWSPASDQFSARFDCKHRMYKYFFPRGNLNINTMNNAVKYIMGHHDFRNICKMDVANGVVNFNRSILHAEVSVYRRDPDQNEGYDMCQLIITSQAFLWHQIRCIMGVLLLVGQGNEKPEVMLELLDVEKYPCKPQYNLAHEIPLNLFHCEYEESEWFIDNKELMEVIKTLQQDWALNTIKSTMIRNMLMELESKLENDVDTKFQNYCLLQGVQSKVYQPLMKRMTCESLENRIEHYIKKRRLNLKQEETTKETKL</sequence>
<dbReference type="SUPFAM" id="SSF55120">
    <property type="entry name" value="Pseudouridine synthase"/>
    <property type="match status" value="1"/>
</dbReference>
<evidence type="ECO:0000256" key="1">
    <source>
        <dbReference type="ARBA" id="ARBA00009375"/>
    </source>
</evidence>
<dbReference type="InterPro" id="IPR020097">
    <property type="entry name" value="PsdUridine_synth_TruA_a/b_dom"/>
</dbReference>
<dbReference type="GO" id="GO:0005737">
    <property type="term" value="C:cytoplasm"/>
    <property type="evidence" value="ECO:0007669"/>
    <property type="project" value="TreeGrafter"/>
</dbReference>
<dbReference type="InterPro" id="IPR020103">
    <property type="entry name" value="PsdUridine_synth_cat_dom_sf"/>
</dbReference>
<protein>
    <submittedName>
        <fullName evidence="6">tRNA pseudouridine(38/39) synthase isoform X1</fullName>
    </submittedName>
</protein>
<dbReference type="HAMAP" id="MF_00171">
    <property type="entry name" value="TruA"/>
    <property type="match status" value="1"/>
</dbReference>
<evidence type="ECO:0000313" key="5">
    <source>
        <dbReference type="Proteomes" id="UP000694920"/>
    </source>
</evidence>
<evidence type="ECO:0000313" key="6">
    <source>
        <dbReference type="RefSeq" id="XP_015592179.1"/>
    </source>
</evidence>
<comment type="similarity">
    <text evidence="1">Belongs to the tRNA pseudouridine synthase TruA family.</text>
</comment>
<dbReference type="RefSeq" id="XP_015592179.1">
    <property type="nucleotide sequence ID" value="XM_015736693.2"/>
</dbReference>
<evidence type="ECO:0000256" key="2">
    <source>
        <dbReference type="ARBA" id="ARBA00022694"/>
    </source>
</evidence>
<dbReference type="GO" id="GO:0031119">
    <property type="term" value="P:tRNA pseudouridine synthesis"/>
    <property type="evidence" value="ECO:0007669"/>
    <property type="project" value="TreeGrafter"/>
</dbReference>
<dbReference type="GO" id="GO:0009982">
    <property type="term" value="F:pseudouridine synthase activity"/>
    <property type="evidence" value="ECO:0007669"/>
    <property type="project" value="InterPro"/>
</dbReference>
<gene>
    <name evidence="6" type="primary">LOC107266327</name>
</gene>
<dbReference type="CDD" id="cd02569">
    <property type="entry name" value="PseudoU_synth_ScPus3"/>
    <property type="match status" value="1"/>
</dbReference>
<dbReference type="FunFam" id="3.30.70.580:FF:000007">
    <property type="entry name" value="tRNA pseudouridine synthase"/>
    <property type="match status" value="1"/>
</dbReference>
<dbReference type="Gene3D" id="3.30.70.580">
    <property type="entry name" value="Pseudouridine synthase I, catalytic domain, N-terminal subdomain"/>
    <property type="match status" value="1"/>
</dbReference>
<dbReference type="GO" id="GO:1990481">
    <property type="term" value="P:mRNA pseudouridine synthesis"/>
    <property type="evidence" value="ECO:0007669"/>
    <property type="project" value="TreeGrafter"/>
</dbReference>